<organism evidence="2 3">
    <name type="scientific">Arenimonas malthae CC-JY-1</name>
    <dbReference type="NCBI Taxonomy" id="1384054"/>
    <lineage>
        <taxon>Bacteria</taxon>
        <taxon>Pseudomonadati</taxon>
        <taxon>Pseudomonadota</taxon>
        <taxon>Gammaproteobacteria</taxon>
        <taxon>Lysobacterales</taxon>
        <taxon>Lysobacteraceae</taxon>
        <taxon>Arenimonas</taxon>
    </lineage>
</organism>
<dbReference type="AlphaFoldDB" id="A0A091BBB7"/>
<comment type="caution">
    <text evidence="2">The sequence shown here is derived from an EMBL/GenBank/DDBJ whole genome shotgun (WGS) entry which is preliminary data.</text>
</comment>
<name>A0A091BBB7_9GAMM</name>
<dbReference type="RefSeq" id="WP_043805447.1">
    <property type="nucleotide sequence ID" value="NZ_AVCH01000216.1"/>
</dbReference>
<protein>
    <submittedName>
        <fullName evidence="2">Uncharacterized protein</fullName>
    </submittedName>
</protein>
<reference evidence="2 3" key="1">
    <citation type="submission" date="2013-09" db="EMBL/GenBank/DDBJ databases">
        <title>Genome sequencing of Arenimonas malthae.</title>
        <authorList>
            <person name="Chen F."/>
            <person name="Wang G."/>
        </authorList>
    </citation>
    <scope>NUCLEOTIDE SEQUENCE [LARGE SCALE GENOMIC DNA]</scope>
    <source>
        <strain evidence="2 3">CC-JY-1</strain>
    </source>
</reference>
<dbReference type="STRING" id="1384054.N790_12270"/>
<evidence type="ECO:0000256" key="1">
    <source>
        <dbReference type="SAM" id="SignalP"/>
    </source>
</evidence>
<feature type="chain" id="PRO_5001871013" evidence="1">
    <location>
        <begin position="19"/>
        <end position="93"/>
    </location>
</feature>
<dbReference type="PATRIC" id="fig|1384054.3.peg.2740"/>
<evidence type="ECO:0000313" key="2">
    <source>
        <dbReference type="EMBL" id="KFN41735.1"/>
    </source>
</evidence>
<dbReference type="EMBL" id="AVCH01000216">
    <property type="protein sequence ID" value="KFN41735.1"/>
    <property type="molecule type" value="Genomic_DNA"/>
</dbReference>
<gene>
    <name evidence="2" type="ORF">N790_12270</name>
</gene>
<feature type="signal peptide" evidence="1">
    <location>
        <begin position="1"/>
        <end position="18"/>
    </location>
</feature>
<sequence>MKKLILAVLLAAPMGVSAADGEVCIAKAIQPPSDHLQALSNDTLFECLAAGNDTTIPEIYKKGWKVVSVLPQMVLDAATGLQRTHWTLVIERI</sequence>
<evidence type="ECO:0000313" key="3">
    <source>
        <dbReference type="Proteomes" id="UP000029392"/>
    </source>
</evidence>
<dbReference type="OrthoDB" id="6059223at2"/>
<proteinExistence type="predicted"/>
<keyword evidence="1" id="KW-0732">Signal</keyword>
<dbReference type="Proteomes" id="UP000029392">
    <property type="component" value="Unassembled WGS sequence"/>
</dbReference>
<accession>A0A091BBB7</accession>
<keyword evidence="3" id="KW-1185">Reference proteome</keyword>